<dbReference type="EMBL" id="JBHSFI010000006">
    <property type="protein sequence ID" value="MFC4630650.1"/>
    <property type="molecule type" value="Genomic_DNA"/>
</dbReference>
<gene>
    <name evidence="2" type="ORF">ACFO6V_20560</name>
</gene>
<dbReference type="InterPro" id="IPR024344">
    <property type="entry name" value="MDMPI_metal-binding"/>
</dbReference>
<proteinExistence type="predicted"/>
<accession>A0ABV9HP19</accession>
<dbReference type="NCBIfam" id="TIGR03086">
    <property type="entry name" value="TIGR03086 family metal-binding protein"/>
    <property type="match status" value="1"/>
</dbReference>
<evidence type="ECO:0000259" key="1">
    <source>
        <dbReference type="Pfam" id="PF11716"/>
    </source>
</evidence>
<dbReference type="SUPFAM" id="SSF109854">
    <property type="entry name" value="DinB/YfiT-like putative metalloenzymes"/>
    <property type="match status" value="1"/>
</dbReference>
<dbReference type="InterPro" id="IPR017517">
    <property type="entry name" value="Maleyloyr_isom"/>
</dbReference>
<organism evidence="2 3">
    <name type="scientific">Promicromonospora alba</name>
    <dbReference type="NCBI Taxonomy" id="1616110"/>
    <lineage>
        <taxon>Bacteria</taxon>
        <taxon>Bacillati</taxon>
        <taxon>Actinomycetota</taxon>
        <taxon>Actinomycetes</taxon>
        <taxon>Micrococcales</taxon>
        <taxon>Promicromonosporaceae</taxon>
        <taxon>Promicromonospora</taxon>
    </lineage>
</organism>
<dbReference type="InterPro" id="IPR034660">
    <property type="entry name" value="DinB/YfiT-like"/>
</dbReference>
<name>A0ABV9HP19_9MICO</name>
<comment type="caution">
    <text evidence="2">The sequence shown here is derived from an EMBL/GenBank/DDBJ whole genome shotgun (WGS) entry which is preliminary data.</text>
</comment>
<evidence type="ECO:0000313" key="3">
    <source>
        <dbReference type="Proteomes" id="UP001596011"/>
    </source>
</evidence>
<keyword evidence="3" id="KW-1185">Reference proteome</keyword>
<feature type="domain" description="Mycothiol-dependent maleylpyruvate isomerase metal-binding" evidence="1">
    <location>
        <begin position="13"/>
        <end position="133"/>
    </location>
</feature>
<sequence>MLTYSEMLTLHDAALADTTALVERAARGDLGIATPCEGWDLADLLSHMIGQNLGFAAAVATGDADEAAYAGPDVAPANAVGQWDASAEALRAAFGPADEAAVVRLAEFDIQVTPAVALSMQLLDTAVHAWDVAAALGDTYRPDDAVTELVLDFARQIASRPGGSPGVFGEPLAETGADPWLDALRLLGRDPRPVGA</sequence>
<evidence type="ECO:0000313" key="2">
    <source>
        <dbReference type="EMBL" id="MFC4630650.1"/>
    </source>
</evidence>
<dbReference type="Pfam" id="PF11716">
    <property type="entry name" value="MDMPI_N"/>
    <property type="match status" value="1"/>
</dbReference>
<reference evidence="3" key="1">
    <citation type="journal article" date="2019" name="Int. J. Syst. Evol. Microbiol.">
        <title>The Global Catalogue of Microorganisms (GCM) 10K type strain sequencing project: providing services to taxonomists for standard genome sequencing and annotation.</title>
        <authorList>
            <consortium name="The Broad Institute Genomics Platform"/>
            <consortium name="The Broad Institute Genome Sequencing Center for Infectious Disease"/>
            <person name="Wu L."/>
            <person name="Ma J."/>
        </authorList>
    </citation>
    <scope>NUCLEOTIDE SEQUENCE [LARGE SCALE GENOMIC DNA]</scope>
    <source>
        <strain evidence="3">CCUG 42722</strain>
    </source>
</reference>
<dbReference type="NCBIfam" id="TIGR03083">
    <property type="entry name" value="maleylpyruvate isomerase family mycothiol-dependent enzyme"/>
    <property type="match status" value="1"/>
</dbReference>
<dbReference type="RefSeq" id="WP_377138674.1">
    <property type="nucleotide sequence ID" value="NZ_JBHSFI010000006.1"/>
</dbReference>
<dbReference type="Gene3D" id="1.20.120.450">
    <property type="entry name" value="dinb family like domain"/>
    <property type="match status" value="1"/>
</dbReference>
<dbReference type="InterPro" id="IPR017520">
    <property type="entry name" value="CHP03086"/>
</dbReference>
<dbReference type="Proteomes" id="UP001596011">
    <property type="component" value="Unassembled WGS sequence"/>
</dbReference>
<protein>
    <submittedName>
        <fullName evidence="2">TIGR03086 family metal-binding protein</fullName>
    </submittedName>
</protein>